<comment type="caution">
    <text evidence="2">The sequence shown here is derived from an EMBL/GenBank/DDBJ whole genome shotgun (WGS) entry which is preliminary data.</text>
</comment>
<proteinExistence type="predicted"/>
<dbReference type="RefSeq" id="WP_183988306.1">
    <property type="nucleotide sequence ID" value="NZ_JACHHG010000012.1"/>
</dbReference>
<dbReference type="PANTHER" id="PTHR33434">
    <property type="entry name" value="DEGV DOMAIN-CONTAINING PROTEIN DR_1986-RELATED"/>
    <property type="match status" value="1"/>
</dbReference>
<dbReference type="Gene3D" id="3.40.50.10170">
    <property type="match status" value="1"/>
</dbReference>
<keyword evidence="1" id="KW-0446">Lipid-binding</keyword>
<dbReference type="NCBIfam" id="TIGR00762">
    <property type="entry name" value="DegV"/>
    <property type="match status" value="1"/>
</dbReference>
<evidence type="ECO:0000313" key="3">
    <source>
        <dbReference type="Proteomes" id="UP000569951"/>
    </source>
</evidence>
<dbReference type="InterPro" id="IPR003797">
    <property type="entry name" value="DegV"/>
</dbReference>
<name>A0A841I6P0_9DEIO</name>
<sequence>MNPEKELLFNVVSDGGVDFVEGLEQVDTAPLSLHFGNRSYLASDLSFAEFMAELRRNPLHPTTSQPTPSEFAQLFTAHADRPVLCATLSSGLSGSRSAAEQARGQLGNTAVEIVDTGTLSAAQAFQVHAAATARRLGHTLEVARGWMQQVAEETELFFTIETLEYLRKGGRIGRVQAALGGLLNLKPVITVDKSSGTYVNVARARSYLKAIESIASLVTARFGAGTPLRVGLLHGSHRADAEKLLDLLRAQHPISFAGFAVVGSALAVHTGPRAVGVAVAPGDWPWERAAQR</sequence>
<protein>
    <submittedName>
        <fullName evidence="2">DegV family protein with EDD domain</fullName>
    </submittedName>
</protein>
<dbReference type="AlphaFoldDB" id="A0A841I6P0"/>
<dbReference type="PROSITE" id="PS51482">
    <property type="entry name" value="DEGV"/>
    <property type="match status" value="1"/>
</dbReference>
<dbReference type="EMBL" id="JACHHG010000012">
    <property type="protein sequence ID" value="MBB6099562.1"/>
    <property type="molecule type" value="Genomic_DNA"/>
</dbReference>
<keyword evidence="3" id="KW-1185">Reference proteome</keyword>
<evidence type="ECO:0000256" key="1">
    <source>
        <dbReference type="ARBA" id="ARBA00023121"/>
    </source>
</evidence>
<dbReference type="Gene3D" id="3.30.1180.10">
    <property type="match status" value="1"/>
</dbReference>
<accession>A0A841I6P0</accession>
<dbReference type="SUPFAM" id="SSF82549">
    <property type="entry name" value="DAK1/DegV-like"/>
    <property type="match status" value="1"/>
</dbReference>
<reference evidence="2 3" key="1">
    <citation type="submission" date="2020-08" db="EMBL/GenBank/DDBJ databases">
        <title>Genomic Encyclopedia of Type Strains, Phase IV (KMG-IV): sequencing the most valuable type-strain genomes for metagenomic binning, comparative biology and taxonomic classification.</title>
        <authorList>
            <person name="Goeker M."/>
        </authorList>
    </citation>
    <scope>NUCLEOTIDE SEQUENCE [LARGE SCALE GENOMIC DNA]</scope>
    <source>
        <strain evidence="2 3">DSM 21458</strain>
    </source>
</reference>
<dbReference type="InterPro" id="IPR043168">
    <property type="entry name" value="DegV_C"/>
</dbReference>
<dbReference type="GO" id="GO:0008289">
    <property type="term" value="F:lipid binding"/>
    <property type="evidence" value="ECO:0007669"/>
    <property type="project" value="UniProtKB-KW"/>
</dbReference>
<dbReference type="InterPro" id="IPR050270">
    <property type="entry name" value="DegV_domain_contain"/>
</dbReference>
<dbReference type="Pfam" id="PF02645">
    <property type="entry name" value="DegV"/>
    <property type="match status" value="1"/>
</dbReference>
<gene>
    <name evidence="2" type="ORF">HNR42_003012</name>
</gene>
<evidence type="ECO:0000313" key="2">
    <source>
        <dbReference type="EMBL" id="MBB6099562.1"/>
    </source>
</evidence>
<dbReference type="PANTHER" id="PTHR33434:SF2">
    <property type="entry name" value="FATTY ACID-BINDING PROTEIN TM_1468"/>
    <property type="match status" value="1"/>
</dbReference>
<dbReference type="Proteomes" id="UP000569951">
    <property type="component" value="Unassembled WGS sequence"/>
</dbReference>
<organism evidence="2 3">
    <name type="scientific">Deinobacterium chartae</name>
    <dbReference type="NCBI Taxonomy" id="521158"/>
    <lineage>
        <taxon>Bacteria</taxon>
        <taxon>Thermotogati</taxon>
        <taxon>Deinococcota</taxon>
        <taxon>Deinococci</taxon>
        <taxon>Deinococcales</taxon>
        <taxon>Deinococcaceae</taxon>
        <taxon>Deinobacterium</taxon>
    </lineage>
</organism>